<dbReference type="Proteomes" id="UP000789941">
    <property type="component" value="Unassembled WGS sequence"/>
</dbReference>
<sequence length="735" mass="78885">MAETQREQRAVSGNQDFQAVIAQHKKDRETGSQILLDGSAWVRAGNFVVIQDLIKFMEGPKPKEGTPERKIYDDAVKVMGEGDLDQAVHVLKLLHVSLLKGLAADVKCRDDIADEKVAHALELVLFEISQGLGNLSPTFAEYAPTEVYQAIATLDVNLSRTNPGGDAGVARRSLATAQSPTYVRYPETDLTRSVAYRVAEQKSGVYVNGEPPQALVHAFGGTSGGQAASEFVRGVLQGYSAVAMGGDRASAVSALTHSLEYLKEINSPITRADGYKAALDCLHKGDLEGALKAMATDPHFSALLRNLDKFTVVTMDNKAFTYLDIRGTFELRFKSNEEFERARAELDPTSTRFIGFTKLRIGAHYQLAQYGGRADTYSVDQQTLAVSKTGTQQIDGLGHIVGIPIEGYLSGTVKGTPYHVVLYVEPGFETWELNKASVTVLDGAGQPLEKSLQIDRTSFRLGPSGLKFVMPGTGERRLIDVREVGFDLTGSSERPGFVDQLTLYTTLEGTAYEVSGFAIMGRARIGAALNLGATIDGSPSGVFSFNGEPVNFVIRSGRNTFLVGPTAQVAVEVTGSDMYPALVDWGVGAQFTWVSPGGLQVGAGLGYGRVNEFGPSPHGGVTGMASITIPFDVFSPSTAPTRAREAKDIPDIYAGAVTFASDPSVLQSTAAVAFAQMTAAALERNLDASPDAGRIRDETNYKAAIVALREGNLEAGLKLLKPVADKYPDVFFKKR</sequence>
<gene>
    <name evidence="1" type="ORF">LFW2832_01068</name>
</gene>
<organism evidence="1 2">
    <name type="scientific">Candidatus Bilamarchaeum dharawalense</name>
    <dbReference type="NCBI Taxonomy" id="2885759"/>
    <lineage>
        <taxon>Archaea</taxon>
        <taxon>Candidatus Micrarchaeota</taxon>
        <taxon>Candidatus Micrarchaeia</taxon>
        <taxon>Candidatus Anstonellales</taxon>
        <taxon>Candidatus Bilamarchaeaceae</taxon>
        <taxon>Candidatus Bilamarchaeum</taxon>
    </lineage>
</organism>
<dbReference type="EMBL" id="CABMJJ010000009">
    <property type="protein sequence ID" value="VVC04602.1"/>
    <property type="molecule type" value="Genomic_DNA"/>
</dbReference>
<proteinExistence type="predicted"/>
<dbReference type="AlphaFoldDB" id="A0A5E4LX25"/>
<name>A0A5E4LX25_9ARCH</name>
<comment type="caution">
    <text evidence="1">The sequence shown here is derived from an EMBL/GenBank/DDBJ whole genome shotgun (WGS) entry which is preliminary data.</text>
</comment>
<protein>
    <submittedName>
        <fullName evidence="1">Uncharacterized protein</fullName>
    </submittedName>
</protein>
<accession>A0A5E4LX25</accession>
<reference evidence="1 2" key="1">
    <citation type="submission" date="2019-08" db="EMBL/GenBank/DDBJ databases">
        <authorList>
            <person name="Vazquez-Campos X."/>
        </authorList>
    </citation>
    <scope>NUCLEOTIDE SEQUENCE [LARGE SCALE GENOMIC DNA]</scope>
    <source>
        <strain evidence="1">LFW-283_2</strain>
    </source>
</reference>
<evidence type="ECO:0000313" key="2">
    <source>
        <dbReference type="Proteomes" id="UP000789941"/>
    </source>
</evidence>
<evidence type="ECO:0000313" key="1">
    <source>
        <dbReference type="EMBL" id="VVC04602.1"/>
    </source>
</evidence>